<keyword evidence="13" id="KW-1185">Reference proteome</keyword>
<dbReference type="PANTHER" id="PTHR46179">
    <property type="entry name" value="ZINC FINGER PROTEIN"/>
    <property type="match status" value="1"/>
</dbReference>
<organism evidence="11 13">
    <name type="scientific">Plasmodiophora brassicae</name>
    <name type="common">Clubroot disease agent</name>
    <dbReference type="NCBI Taxonomy" id="37360"/>
    <lineage>
        <taxon>Eukaryota</taxon>
        <taxon>Sar</taxon>
        <taxon>Rhizaria</taxon>
        <taxon>Endomyxa</taxon>
        <taxon>Phytomyxea</taxon>
        <taxon>Plasmodiophorida</taxon>
        <taxon>Plasmodiophoridae</taxon>
        <taxon>Plasmodiophora</taxon>
    </lineage>
</organism>
<evidence type="ECO:0000256" key="1">
    <source>
        <dbReference type="ARBA" id="ARBA00004123"/>
    </source>
</evidence>
<evidence type="ECO:0000256" key="5">
    <source>
        <dbReference type="ARBA" id="ARBA00022833"/>
    </source>
</evidence>
<dbReference type="SUPFAM" id="SSF57667">
    <property type="entry name" value="beta-beta-alpha zinc fingers"/>
    <property type="match status" value="3"/>
</dbReference>
<dbReference type="SMART" id="SM00355">
    <property type="entry name" value="ZnF_C2H2"/>
    <property type="match status" value="4"/>
</dbReference>
<evidence type="ECO:0000313" key="11">
    <source>
        <dbReference type="EMBL" id="CEP00896.1"/>
    </source>
</evidence>
<reference evidence="11 13" key="1">
    <citation type="submission" date="2015-02" db="EMBL/GenBank/DDBJ databases">
        <authorList>
            <person name="Chooi Y.-H."/>
        </authorList>
    </citation>
    <scope>NUCLEOTIDE SEQUENCE [LARGE SCALE GENOMIC DNA]</scope>
    <source>
        <strain evidence="11">E3</strain>
    </source>
</reference>
<keyword evidence="3" id="KW-0677">Repeat</keyword>
<dbReference type="Proteomes" id="UP000290189">
    <property type="component" value="Unassembled WGS sequence"/>
</dbReference>
<dbReference type="AlphaFoldDB" id="A0A0G4J0Q9"/>
<dbReference type="GO" id="GO:0006357">
    <property type="term" value="P:regulation of transcription by RNA polymerase II"/>
    <property type="evidence" value="ECO:0007669"/>
    <property type="project" value="TreeGrafter"/>
</dbReference>
<evidence type="ECO:0000256" key="6">
    <source>
        <dbReference type="ARBA" id="ARBA00023015"/>
    </source>
</evidence>
<keyword evidence="2" id="KW-0479">Metal-binding</keyword>
<keyword evidence="4 9" id="KW-0863">Zinc-finger</keyword>
<dbReference type="FunFam" id="3.30.160.60:FF:000032">
    <property type="entry name" value="Krueppel-like factor 4"/>
    <property type="match status" value="1"/>
</dbReference>
<dbReference type="InterPro" id="IPR036236">
    <property type="entry name" value="Znf_C2H2_sf"/>
</dbReference>
<dbReference type="EMBL" id="CDSF01000104">
    <property type="protein sequence ID" value="CEP00896.1"/>
    <property type="molecule type" value="Genomic_DNA"/>
</dbReference>
<proteinExistence type="predicted"/>
<evidence type="ECO:0000313" key="12">
    <source>
        <dbReference type="EMBL" id="SPR01203.1"/>
    </source>
</evidence>
<evidence type="ECO:0000256" key="3">
    <source>
        <dbReference type="ARBA" id="ARBA00022737"/>
    </source>
</evidence>
<evidence type="ECO:0000259" key="10">
    <source>
        <dbReference type="PROSITE" id="PS50157"/>
    </source>
</evidence>
<feature type="domain" description="C2H2-type" evidence="10">
    <location>
        <begin position="114"/>
        <end position="143"/>
    </location>
</feature>
<name>A0A0G4J0Q9_PLABS</name>
<dbReference type="PANTHER" id="PTHR46179:SF13">
    <property type="entry name" value="C2H2-TYPE DOMAIN-CONTAINING PROTEIN"/>
    <property type="match status" value="1"/>
</dbReference>
<dbReference type="Proteomes" id="UP000039324">
    <property type="component" value="Unassembled WGS sequence"/>
</dbReference>
<protein>
    <recommendedName>
        <fullName evidence="10">C2H2-type domain-containing protein</fullName>
    </recommendedName>
</protein>
<geneLocation type="mitochondrion" evidence="12"/>
<sequence>MVEPQIIMMPTTMEAATVTVDDGRSLDAAVYEYLVACELPDLAATFWQTPRPATALTQTALARAWNEACSCNAKRAPDAGLSLSAVRSAVSPGEVRIVAPNIQRSRPQPERKRHYCTEPGCTASFTKKGNLRRHIDLHLGNKPFICVETLDDGMPCGRRFSRRADLDSHLRSHSGERPYQCSICNKLFTRNSDWRIHVKTTHGIAPYNCFVETCQYRCHTQKELRLHLVESHPNVRMSNGSFEIVVDCPTNDVNGEPLIINREGCIDPSVGHPSKQPINAPNVLYNGCMGHLESALQVRHDDHIDFLIDGELHHLNMDGQCENHGVYTGMMHPDEPMRGEMPIAQELDAPGA</sequence>
<dbReference type="Pfam" id="PF00096">
    <property type="entry name" value="zf-C2H2"/>
    <property type="match status" value="2"/>
</dbReference>
<keyword evidence="5" id="KW-0862">Zinc</keyword>
<evidence type="ECO:0000256" key="8">
    <source>
        <dbReference type="ARBA" id="ARBA00023242"/>
    </source>
</evidence>
<evidence type="ECO:0000256" key="7">
    <source>
        <dbReference type="ARBA" id="ARBA00023163"/>
    </source>
</evidence>
<dbReference type="OrthoDB" id="9439903at2759"/>
<gene>
    <name evidence="11" type="ORF">PBRA_008208</name>
    <name evidence="12" type="ORF">PLBR_LOCUS8418</name>
</gene>
<dbReference type="STRING" id="37360.A0A0G4J0Q9"/>
<dbReference type="EMBL" id="OVEO01000016">
    <property type="protein sequence ID" value="SPR01203.1"/>
    <property type="molecule type" value="Genomic_DNA"/>
</dbReference>
<keyword evidence="6" id="KW-0805">Transcription regulation</keyword>
<comment type="subcellular location">
    <subcellularLocation>
        <location evidence="1">Nucleus</location>
    </subcellularLocation>
</comment>
<dbReference type="Gene3D" id="3.30.160.60">
    <property type="entry name" value="Classic Zinc Finger"/>
    <property type="match status" value="3"/>
</dbReference>
<dbReference type="InterPro" id="IPR051061">
    <property type="entry name" value="Zinc_finger_trans_reg"/>
</dbReference>
<feature type="domain" description="C2H2-type" evidence="10">
    <location>
        <begin position="179"/>
        <end position="202"/>
    </location>
</feature>
<keyword evidence="8" id="KW-0539">Nucleus</keyword>
<keyword evidence="12" id="KW-0496">Mitochondrion</keyword>
<evidence type="ECO:0000256" key="4">
    <source>
        <dbReference type="ARBA" id="ARBA00022771"/>
    </source>
</evidence>
<dbReference type="GO" id="GO:0005634">
    <property type="term" value="C:nucleus"/>
    <property type="evidence" value="ECO:0007669"/>
    <property type="project" value="UniProtKB-SubCell"/>
</dbReference>
<dbReference type="GO" id="GO:0008270">
    <property type="term" value="F:zinc ion binding"/>
    <property type="evidence" value="ECO:0007669"/>
    <property type="project" value="UniProtKB-KW"/>
</dbReference>
<reference evidence="12 14" key="2">
    <citation type="submission" date="2018-03" db="EMBL/GenBank/DDBJ databases">
        <authorList>
            <person name="Fogelqvist J."/>
        </authorList>
    </citation>
    <scope>NUCLEOTIDE SEQUENCE [LARGE SCALE GENOMIC DNA]</scope>
</reference>
<dbReference type="PROSITE" id="PS00028">
    <property type="entry name" value="ZINC_FINGER_C2H2_1"/>
    <property type="match status" value="3"/>
</dbReference>
<dbReference type="InterPro" id="IPR013087">
    <property type="entry name" value="Znf_C2H2_type"/>
</dbReference>
<dbReference type="PROSITE" id="PS50157">
    <property type="entry name" value="ZINC_FINGER_C2H2_2"/>
    <property type="match status" value="3"/>
</dbReference>
<evidence type="ECO:0000313" key="14">
    <source>
        <dbReference type="Proteomes" id="UP000290189"/>
    </source>
</evidence>
<keyword evidence="7" id="KW-0804">Transcription</keyword>
<accession>A0A0G4J0Q9</accession>
<evidence type="ECO:0000256" key="9">
    <source>
        <dbReference type="PROSITE-ProRule" id="PRU00042"/>
    </source>
</evidence>
<feature type="domain" description="C2H2-type" evidence="10">
    <location>
        <begin position="144"/>
        <end position="178"/>
    </location>
</feature>
<evidence type="ECO:0000256" key="2">
    <source>
        <dbReference type="ARBA" id="ARBA00022723"/>
    </source>
</evidence>
<evidence type="ECO:0000313" key="13">
    <source>
        <dbReference type="Proteomes" id="UP000039324"/>
    </source>
</evidence>